<keyword evidence="3" id="KW-0378">Hydrolase</keyword>
<keyword evidence="5 6" id="KW-0472">Membrane</keyword>
<evidence type="ECO:0000313" key="7">
    <source>
        <dbReference type="EMBL" id="GHE75462.1"/>
    </source>
</evidence>
<evidence type="ECO:0000256" key="2">
    <source>
        <dbReference type="ARBA" id="ARBA00022692"/>
    </source>
</evidence>
<dbReference type="InterPro" id="IPR008901">
    <property type="entry name" value="ACER"/>
</dbReference>
<proteinExistence type="predicted"/>
<reference evidence="8" key="1">
    <citation type="journal article" date="2019" name="Int. J. Syst. Evol. Microbiol.">
        <title>The Global Catalogue of Microorganisms (GCM) 10K type strain sequencing project: providing services to taxonomists for standard genome sequencing and annotation.</title>
        <authorList>
            <consortium name="The Broad Institute Genomics Platform"/>
            <consortium name="The Broad Institute Genome Sequencing Center for Infectious Disease"/>
            <person name="Wu L."/>
            <person name="Ma J."/>
        </authorList>
    </citation>
    <scope>NUCLEOTIDE SEQUENCE [LARGE SCALE GENOMIC DNA]</scope>
    <source>
        <strain evidence="8">CGMCC 1.15111</strain>
    </source>
</reference>
<dbReference type="RefSeq" id="WP_189631653.1">
    <property type="nucleotide sequence ID" value="NZ_BNAG01000006.1"/>
</dbReference>
<keyword evidence="2 6" id="KW-0812">Transmembrane</keyword>
<organism evidence="7 8">
    <name type="scientific">Roseivirga thermotolerans</name>
    <dbReference type="NCBI Taxonomy" id="1758176"/>
    <lineage>
        <taxon>Bacteria</taxon>
        <taxon>Pseudomonadati</taxon>
        <taxon>Bacteroidota</taxon>
        <taxon>Cytophagia</taxon>
        <taxon>Cytophagales</taxon>
        <taxon>Roseivirgaceae</taxon>
        <taxon>Roseivirga</taxon>
    </lineage>
</organism>
<comment type="caution">
    <text evidence="7">The sequence shown here is derived from an EMBL/GenBank/DDBJ whole genome shotgun (WGS) entry which is preliminary data.</text>
</comment>
<evidence type="ECO:0000256" key="6">
    <source>
        <dbReference type="SAM" id="Phobius"/>
    </source>
</evidence>
<protein>
    <recommendedName>
        <fullName evidence="9">Ceramidase</fullName>
    </recommendedName>
</protein>
<feature type="transmembrane region" description="Helical" evidence="6">
    <location>
        <begin position="53"/>
        <end position="71"/>
    </location>
</feature>
<dbReference type="Pfam" id="PF05875">
    <property type="entry name" value="Ceramidase"/>
    <property type="match status" value="1"/>
</dbReference>
<sequence length="233" mass="26524">MYLGPEQITDGGPWYAETHITDSLIVEPWNAFSSLAIAAPAVYYLWKIRKNPLQYGFLLACIPLLFLNGLGSTLFHGLRSSRIFLLMDFMPALALTLVISIYFWIKALPKWWMGIIAVTPVFLMRLGVIDLVPGQRGINTSYMISGIAFLLPVFLILRKYHFKKTAQIIISAICFVLAIYFRQVDKQFTDIIPFGTHFLWHIFSGIGAFLLADYLYFMRTQELKAANKLPEGS</sequence>
<gene>
    <name evidence="7" type="ORF">GCM10011340_35400</name>
</gene>
<keyword evidence="8" id="KW-1185">Reference proteome</keyword>
<feature type="transmembrane region" description="Helical" evidence="6">
    <location>
        <begin position="29"/>
        <end position="46"/>
    </location>
</feature>
<feature type="transmembrane region" description="Helical" evidence="6">
    <location>
        <begin position="141"/>
        <end position="158"/>
    </location>
</feature>
<feature type="transmembrane region" description="Helical" evidence="6">
    <location>
        <begin position="83"/>
        <end position="104"/>
    </location>
</feature>
<accession>A0ABQ3I9E3</accession>
<evidence type="ECO:0000256" key="1">
    <source>
        <dbReference type="ARBA" id="ARBA00004141"/>
    </source>
</evidence>
<feature type="transmembrane region" description="Helical" evidence="6">
    <location>
        <begin position="165"/>
        <end position="183"/>
    </location>
</feature>
<evidence type="ECO:0000256" key="4">
    <source>
        <dbReference type="ARBA" id="ARBA00022989"/>
    </source>
</evidence>
<evidence type="ECO:0000313" key="8">
    <source>
        <dbReference type="Proteomes" id="UP000658258"/>
    </source>
</evidence>
<dbReference type="Proteomes" id="UP000658258">
    <property type="component" value="Unassembled WGS sequence"/>
</dbReference>
<name>A0ABQ3I9E3_9BACT</name>
<evidence type="ECO:0008006" key="9">
    <source>
        <dbReference type="Google" id="ProtNLM"/>
    </source>
</evidence>
<comment type="subcellular location">
    <subcellularLocation>
        <location evidence="1">Membrane</location>
        <topology evidence="1">Multi-pass membrane protein</topology>
    </subcellularLocation>
</comment>
<evidence type="ECO:0000256" key="5">
    <source>
        <dbReference type="ARBA" id="ARBA00023136"/>
    </source>
</evidence>
<dbReference type="EMBL" id="BNAG01000006">
    <property type="protein sequence ID" value="GHE75462.1"/>
    <property type="molecule type" value="Genomic_DNA"/>
</dbReference>
<keyword evidence="4 6" id="KW-1133">Transmembrane helix</keyword>
<feature type="transmembrane region" description="Helical" evidence="6">
    <location>
        <begin position="198"/>
        <end position="217"/>
    </location>
</feature>
<feature type="transmembrane region" description="Helical" evidence="6">
    <location>
        <begin position="111"/>
        <end position="129"/>
    </location>
</feature>
<evidence type="ECO:0000256" key="3">
    <source>
        <dbReference type="ARBA" id="ARBA00022801"/>
    </source>
</evidence>